<feature type="region of interest" description="Disordered" evidence="1">
    <location>
        <begin position="1"/>
        <end position="78"/>
    </location>
</feature>
<dbReference type="Proteomes" id="UP000736787">
    <property type="component" value="Unassembled WGS sequence"/>
</dbReference>
<feature type="compositionally biased region" description="Polar residues" evidence="1">
    <location>
        <begin position="16"/>
        <end position="27"/>
    </location>
</feature>
<dbReference type="AlphaFoldDB" id="A0A329RHF6"/>
<keyword evidence="4" id="KW-1185">Reference proteome</keyword>
<evidence type="ECO:0000256" key="1">
    <source>
        <dbReference type="SAM" id="MobiDB-lite"/>
    </source>
</evidence>
<feature type="compositionally biased region" description="Low complexity" evidence="1">
    <location>
        <begin position="56"/>
        <end position="67"/>
    </location>
</feature>
<dbReference type="EMBL" id="MJFZ01000989">
    <property type="protein sequence ID" value="RAW23801.1"/>
    <property type="molecule type" value="Genomic_DNA"/>
</dbReference>
<dbReference type="OrthoDB" id="126649at2759"/>
<evidence type="ECO:0000313" key="3">
    <source>
        <dbReference type="EMBL" id="RAW23801.1"/>
    </source>
</evidence>
<gene>
    <name evidence="3" type="ORF">PC110_g19768</name>
    <name evidence="2" type="ORF">PC117_g13582</name>
</gene>
<dbReference type="STRING" id="29920.A0A329RHF6"/>
<name>A0A329RHF6_9STRA</name>
<protein>
    <submittedName>
        <fullName evidence="3">Uncharacterized protein</fullName>
    </submittedName>
</protein>
<comment type="caution">
    <text evidence="3">The sequence shown here is derived from an EMBL/GenBank/DDBJ whole genome shotgun (WGS) entry which is preliminary data.</text>
</comment>
<dbReference type="EMBL" id="RCMK01000402">
    <property type="protein sequence ID" value="KAG2931056.1"/>
    <property type="molecule type" value="Genomic_DNA"/>
</dbReference>
<reference evidence="3 4" key="1">
    <citation type="submission" date="2018-01" db="EMBL/GenBank/DDBJ databases">
        <title>Draft genome of the strawberry crown rot pathogen Phytophthora cactorum.</title>
        <authorList>
            <person name="Armitage A.D."/>
            <person name="Lysoe E."/>
            <person name="Nellist C.F."/>
            <person name="Harrison R.J."/>
            <person name="Brurberg M.B."/>
        </authorList>
    </citation>
    <scope>NUCLEOTIDE SEQUENCE [LARGE SCALE GENOMIC DNA]</scope>
    <source>
        <strain evidence="3 4">10300</strain>
    </source>
</reference>
<organism evidence="3 4">
    <name type="scientific">Phytophthora cactorum</name>
    <dbReference type="NCBI Taxonomy" id="29920"/>
    <lineage>
        <taxon>Eukaryota</taxon>
        <taxon>Sar</taxon>
        <taxon>Stramenopiles</taxon>
        <taxon>Oomycota</taxon>
        <taxon>Peronosporomycetes</taxon>
        <taxon>Peronosporales</taxon>
        <taxon>Peronosporaceae</taxon>
        <taxon>Phytophthora</taxon>
    </lineage>
</organism>
<evidence type="ECO:0000313" key="4">
    <source>
        <dbReference type="Proteomes" id="UP000251314"/>
    </source>
</evidence>
<feature type="compositionally biased region" description="Low complexity" evidence="1">
    <location>
        <begin position="28"/>
        <end position="39"/>
    </location>
</feature>
<sequence length="280" mass="30522">MGHSQDTVPPVAQPTPALTPSQSLPGETSTASSSVTHSVPIEASVPPSRSAAVQHAASPSTSSAGTPRKSPTRPPLIPDMYVDTLVAFAPEKESWTKRQNTKDKYIGVGSAYLVGRVCRIVKGAMFQAQWLDSQYQNKDEHLDLSMIQRGNANYRFLHGGSTRVGWSHLCAVDEGENIQVDGDIDEMEECMEVFDPPMDFPATLAEVEAIMNMRLEPGAQSEEPPDLFRHSDSTTTTRLLPQFKHIFEHSASAGAIFLGANSVKVKLGQLFKTLKCGHIY</sequence>
<proteinExistence type="predicted"/>
<dbReference type="Proteomes" id="UP000251314">
    <property type="component" value="Unassembled WGS sequence"/>
</dbReference>
<reference evidence="2" key="2">
    <citation type="submission" date="2018-10" db="EMBL/GenBank/DDBJ databases">
        <title>Effector identification in a new, highly contiguous assembly of the strawberry crown rot pathogen Phytophthora cactorum.</title>
        <authorList>
            <person name="Armitage A.D."/>
            <person name="Nellist C.F."/>
            <person name="Bates H."/>
            <person name="Vickerstaff R.J."/>
            <person name="Harrison R.J."/>
        </authorList>
    </citation>
    <scope>NUCLEOTIDE SEQUENCE</scope>
    <source>
        <strain evidence="2">4040</strain>
    </source>
</reference>
<evidence type="ECO:0000313" key="2">
    <source>
        <dbReference type="EMBL" id="KAG2931056.1"/>
    </source>
</evidence>
<dbReference type="VEuPathDB" id="FungiDB:PC110_g19768"/>
<accession>A0A329RHF6</accession>